<evidence type="ECO:0000313" key="2">
    <source>
        <dbReference type="Proteomes" id="UP000433071"/>
    </source>
</evidence>
<organism evidence="1 2">
    <name type="scientific">Agromyces bracchium</name>
    <dbReference type="NCBI Taxonomy" id="88376"/>
    <lineage>
        <taxon>Bacteria</taxon>
        <taxon>Bacillati</taxon>
        <taxon>Actinomycetota</taxon>
        <taxon>Actinomycetes</taxon>
        <taxon>Micrococcales</taxon>
        <taxon>Microbacteriaceae</taxon>
        <taxon>Agromyces</taxon>
    </lineage>
</organism>
<dbReference type="AlphaFoldDB" id="A0A6I3M9Z8"/>
<reference evidence="1 2" key="1">
    <citation type="submission" date="2019-11" db="EMBL/GenBank/DDBJ databases">
        <title>Agromyces kandeliae sp. nov., isolated from mangrove soil.</title>
        <authorList>
            <person name="Wang R."/>
        </authorList>
    </citation>
    <scope>NUCLEOTIDE SEQUENCE [LARGE SCALE GENOMIC DNA]</scope>
    <source>
        <strain evidence="1 2">JCM 11433</strain>
    </source>
</reference>
<gene>
    <name evidence="1" type="ORF">GJ743_03125</name>
</gene>
<sequence>MRPTLERIAEVVDAEAPHPAAYAGLRREIGEFVANLLTGRSAESSAD</sequence>
<name>A0A6I3M9Z8_9MICO</name>
<comment type="caution">
    <text evidence="1">The sequence shown here is derived from an EMBL/GenBank/DDBJ whole genome shotgun (WGS) entry which is preliminary data.</text>
</comment>
<evidence type="ECO:0000313" key="1">
    <source>
        <dbReference type="EMBL" id="MTH67363.1"/>
    </source>
</evidence>
<protein>
    <submittedName>
        <fullName evidence="1">Uncharacterized protein</fullName>
    </submittedName>
</protein>
<dbReference type="EMBL" id="WMLB01000010">
    <property type="protein sequence ID" value="MTH67363.1"/>
    <property type="molecule type" value="Genomic_DNA"/>
</dbReference>
<accession>A0A6I3M9Z8</accession>
<dbReference type="OrthoDB" id="3182374at2"/>
<proteinExistence type="predicted"/>
<dbReference type="Proteomes" id="UP000433071">
    <property type="component" value="Unassembled WGS sequence"/>
</dbReference>
<keyword evidence="2" id="KW-1185">Reference proteome</keyword>
<dbReference type="RefSeq" id="WP_155050485.1">
    <property type="nucleotide sequence ID" value="NZ_JBHMAT010000001.1"/>
</dbReference>